<organism evidence="2 3">
    <name type="scientific">Prorocentrum cordatum</name>
    <dbReference type="NCBI Taxonomy" id="2364126"/>
    <lineage>
        <taxon>Eukaryota</taxon>
        <taxon>Sar</taxon>
        <taxon>Alveolata</taxon>
        <taxon>Dinophyceae</taxon>
        <taxon>Prorocentrales</taxon>
        <taxon>Prorocentraceae</taxon>
        <taxon>Prorocentrum</taxon>
    </lineage>
</organism>
<evidence type="ECO:0000259" key="1">
    <source>
        <dbReference type="Pfam" id="PF00149"/>
    </source>
</evidence>
<proteinExistence type="predicted"/>
<dbReference type="SUPFAM" id="SSF56300">
    <property type="entry name" value="Metallo-dependent phosphatases"/>
    <property type="match status" value="1"/>
</dbReference>
<reference evidence="2" key="1">
    <citation type="submission" date="2023-10" db="EMBL/GenBank/DDBJ databases">
        <authorList>
            <person name="Chen Y."/>
            <person name="Shah S."/>
            <person name="Dougan E. K."/>
            <person name="Thang M."/>
            <person name="Chan C."/>
        </authorList>
    </citation>
    <scope>NUCLEOTIDE SEQUENCE [LARGE SCALE GENOMIC DNA]</scope>
</reference>
<dbReference type="Pfam" id="PF00149">
    <property type="entry name" value="Metallophos"/>
    <property type="match status" value="1"/>
</dbReference>
<name>A0ABN9T5J2_9DINO</name>
<dbReference type="EMBL" id="CAUYUJ010014369">
    <property type="protein sequence ID" value="CAK0840313.1"/>
    <property type="molecule type" value="Genomic_DNA"/>
</dbReference>
<dbReference type="Proteomes" id="UP001189429">
    <property type="component" value="Unassembled WGS sequence"/>
</dbReference>
<protein>
    <recommendedName>
        <fullName evidence="1">Calcineurin-like phosphoesterase domain-containing protein</fullName>
    </recommendedName>
</protein>
<evidence type="ECO:0000313" key="2">
    <source>
        <dbReference type="EMBL" id="CAK0840313.1"/>
    </source>
</evidence>
<feature type="non-terminal residue" evidence="2">
    <location>
        <position position="1"/>
    </location>
</feature>
<dbReference type="PANTHER" id="PTHR12905">
    <property type="entry name" value="METALLOPHOSPHOESTERASE"/>
    <property type="match status" value="1"/>
</dbReference>
<gene>
    <name evidence="2" type="ORF">PCOR1329_LOCUS35783</name>
</gene>
<dbReference type="InterPro" id="IPR004843">
    <property type="entry name" value="Calcineurin-like_PHP"/>
</dbReference>
<dbReference type="Gene3D" id="3.60.21.10">
    <property type="match status" value="1"/>
</dbReference>
<keyword evidence="3" id="KW-1185">Reference proteome</keyword>
<dbReference type="InterPro" id="IPR029052">
    <property type="entry name" value="Metallo-depent_PP-like"/>
</dbReference>
<feature type="non-terminal residue" evidence="2">
    <location>
        <position position="116"/>
    </location>
</feature>
<sequence length="116" mass="12606">AVARASKTPGAAVQQTVRLVVISDTHGFEEQLEPEDIPEGDLLVHCGDYTLESSCTGKLLGLSRLDSWLADITRRRFHGRPPVVVRGNHDAAEADFKRSKAIFCGMGETCVHAFDG</sequence>
<comment type="caution">
    <text evidence="2">The sequence shown here is derived from an EMBL/GenBank/DDBJ whole genome shotgun (WGS) entry which is preliminary data.</text>
</comment>
<accession>A0ABN9T5J2</accession>
<feature type="domain" description="Calcineurin-like phosphoesterase" evidence="1">
    <location>
        <begin position="18"/>
        <end position="93"/>
    </location>
</feature>
<evidence type="ECO:0000313" key="3">
    <source>
        <dbReference type="Proteomes" id="UP001189429"/>
    </source>
</evidence>
<dbReference type="InterPro" id="IPR051693">
    <property type="entry name" value="UPF0046_metallophosphoest"/>
</dbReference>
<dbReference type="PANTHER" id="PTHR12905:SF0">
    <property type="entry name" value="CALCINEURIN-LIKE PHOSPHOESTERASE DOMAIN-CONTAINING PROTEIN"/>
    <property type="match status" value="1"/>
</dbReference>